<dbReference type="SUPFAM" id="SSF102705">
    <property type="entry name" value="NIF3 (NGG1p interacting factor 3)-like"/>
    <property type="match status" value="1"/>
</dbReference>
<comment type="subunit">
    <text evidence="2">Homohexamer.</text>
</comment>
<name>A0A315ZS60_9ACTN</name>
<dbReference type="FunFam" id="3.40.1390.30:FF:000001">
    <property type="entry name" value="GTP cyclohydrolase 1 type 2"/>
    <property type="match status" value="1"/>
</dbReference>
<dbReference type="InterPro" id="IPR002678">
    <property type="entry name" value="DUF34/NIF3"/>
</dbReference>
<feature type="binding site" evidence="5">
    <location>
        <position position="73"/>
    </location>
    <ligand>
        <name>a divalent metal cation</name>
        <dbReference type="ChEBI" id="CHEBI:60240"/>
        <label>1</label>
    </ligand>
</feature>
<feature type="region of interest" description="Disordered" evidence="6">
    <location>
        <begin position="267"/>
        <end position="287"/>
    </location>
</feature>
<dbReference type="Gene3D" id="3.40.1390.30">
    <property type="entry name" value="NIF3 (NGG1p interacting factor 3)-like"/>
    <property type="match status" value="2"/>
</dbReference>
<feature type="binding site" evidence="5">
    <location>
        <position position="74"/>
    </location>
    <ligand>
        <name>a divalent metal cation</name>
        <dbReference type="ChEBI" id="CHEBI:60240"/>
        <label>1</label>
    </ligand>
</feature>
<sequence>MDTLASVSTPTLAQVVAVLDELYPPAWAEDWDRPGLVCGDPDAPVEHVLLAVDPVDVVVDEAIETGAQLVLAHHPLLMRGTSTVAANFPKGRVVHRLIREGVALFTAHTNADSARPGVSDALARVVGLVDLEPLVPASHDATLGLGRVGRLEPPLPLRAFAEQVAQGLPATAGGVRVSGDPDAIVERVAVCGGAGDSLFADVRAAGVDAYVTADLRHHPASEAREQAPGIALVEVSHWASEWPWLHGAAERLTAHLASLGLSATTTVSTRSSDPWSFHVPSPSETTR</sequence>
<accession>A0A315ZS60</accession>
<dbReference type="PANTHER" id="PTHR13799">
    <property type="entry name" value="NGG1 INTERACTING FACTOR 3"/>
    <property type="match status" value="1"/>
</dbReference>
<evidence type="ECO:0000313" key="7">
    <source>
        <dbReference type="EMBL" id="PWJ48132.1"/>
    </source>
</evidence>
<dbReference type="InterPro" id="IPR036069">
    <property type="entry name" value="DUF34/NIF3_sf"/>
</dbReference>
<dbReference type="GO" id="GO:0005737">
    <property type="term" value="C:cytoplasm"/>
    <property type="evidence" value="ECO:0007669"/>
    <property type="project" value="TreeGrafter"/>
</dbReference>
<evidence type="ECO:0000256" key="5">
    <source>
        <dbReference type="PIRSR" id="PIRSR602678-1"/>
    </source>
</evidence>
<dbReference type="AlphaFoldDB" id="A0A315ZS60"/>
<evidence type="ECO:0000256" key="2">
    <source>
        <dbReference type="ARBA" id="ARBA00011643"/>
    </source>
</evidence>
<dbReference type="GO" id="GO:0046872">
    <property type="term" value="F:metal ion binding"/>
    <property type="evidence" value="ECO:0007669"/>
    <property type="project" value="UniProtKB-KW"/>
</dbReference>
<evidence type="ECO:0000256" key="1">
    <source>
        <dbReference type="ARBA" id="ARBA00006964"/>
    </source>
</evidence>
<dbReference type="PANTHER" id="PTHR13799:SF14">
    <property type="entry name" value="GTP CYCLOHYDROLASE 1 TYPE 2 HOMOLOG"/>
    <property type="match status" value="1"/>
</dbReference>
<gene>
    <name evidence="7" type="ORF">BXY45_1329</name>
</gene>
<dbReference type="NCBIfam" id="TIGR00486">
    <property type="entry name" value="YbgI_SA1388"/>
    <property type="match status" value="1"/>
</dbReference>
<organism evidence="7 8">
    <name type="scientific">Quadrisphaera granulorum</name>
    <dbReference type="NCBI Taxonomy" id="317664"/>
    <lineage>
        <taxon>Bacteria</taxon>
        <taxon>Bacillati</taxon>
        <taxon>Actinomycetota</taxon>
        <taxon>Actinomycetes</taxon>
        <taxon>Kineosporiales</taxon>
        <taxon>Kineosporiaceae</taxon>
        <taxon>Quadrisphaera</taxon>
    </lineage>
</organism>
<evidence type="ECO:0000313" key="8">
    <source>
        <dbReference type="Proteomes" id="UP000245469"/>
    </source>
</evidence>
<feature type="binding site" evidence="5">
    <location>
        <position position="241"/>
    </location>
    <ligand>
        <name>a divalent metal cation</name>
        <dbReference type="ChEBI" id="CHEBI:60240"/>
        <label>1</label>
    </ligand>
</feature>
<comment type="caution">
    <text evidence="7">The sequence shown here is derived from an EMBL/GenBank/DDBJ whole genome shotgun (WGS) entry which is preliminary data.</text>
</comment>
<protein>
    <recommendedName>
        <fullName evidence="3">GTP cyclohydrolase 1 type 2 homolog</fullName>
    </recommendedName>
</protein>
<dbReference type="EMBL" id="QGDQ01000032">
    <property type="protein sequence ID" value="PWJ48132.1"/>
    <property type="molecule type" value="Genomic_DNA"/>
</dbReference>
<reference evidence="7 8" key="1">
    <citation type="submission" date="2018-03" db="EMBL/GenBank/DDBJ databases">
        <title>Genomic Encyclopedia of Archaeal and Bacterial Type Strains, Phase II (KMG-II): from individual species to whole genera.</title>
        <authorList>
            <person name="Goeker M."/>
        </authorList>
    </citation>
    <scope>NUCLEOTIDE SEQUENCE [LARGE SCALE GENOMIC DNA]</scope>
    <source>
        <strain evidence="7 8">DSM 44889</strain>
    </source>
</reference>
<evidence type="ECO:0000256" key="4">
    <source>
        <dbReference type="ARBA" id="ARBA00022723"/>
    </source>
</evidence>
<comment type="similarity">
    <text evidence="1">Belongs to the GTP cyclohydrolase I type 2/NIF3 family.</text>
</comment>
<feature type="binding site" evidence="5">
    <location>
        <position position="112"/>
    </location>
    <ligand>
        <name>a divalent metal cation</name>
        <dbReference type="ChEBI" id="CHEBI:60240"/>
        <label>1</label>
    </ligand>
</feature>
<evidence type="ECO:0000256" key="6">
    <source>
        <dbReference type="SAM" id="MobiDB-lite"/>
    </source>
</evidence>
<keyword evidence="8" id="KW-1185">Reference proteome</keyword>
<dbReference type="Proteomes" id="UP000245469">
    <property type="component" value="Unassembled WGS sequence"/>
</dbReference>
<evidence type="ECO:0000256" key="3">
    <source>
        <dbReference type="ARBA" id="ARBA00022112"/>
    </source>
</evidence>
<keyword evidence="4 5" id="KW-0479">Metal-binding</keyword>
<feature type="binding site" evidence="5">
    <location>
        <position position="237"/>
    </location>
    <ligand>
        <name>a divalent metal cation</name>
        <dbReference type="ChEBI" id="CHEBI:60240"/>
        <label>1</label>
    </ligand>
</feature>
<dbReference type="Pfam" id="PF01784">
    <property type="entry name" value="DUF34_NIF3"/>
    <property type="match status" value="1"/>
</dbReference>
<proteinExistence type="inferred from homology"/>